<keyword evidence="4" id="KW-0732">Signal</keyword>
<dbReference type="GO" id="GO:0016491">
    <property type="term" value="F:oxidoreductase activity"/>
    <property type="evidence" value="ECO:0007669"/>
    <property type="project" value="InterPro"/>
</dbReference>
<dbReference type="PRINTS" id="PR00092">
    <property type="entry name" value="TYROSINASE"/>
</dbReference>
<comment type="caution">
    <text evidence="7">The sequence shown here is derived from an EMBL/GenBank/DDBJ whole genome shotgun (WGS) entry which is preliminary data.</text>
</comment>
<dbReference type="InterPro" id="IPR002227">
    <property type="entry name" value="Tyrosinase_Cu-bd"/>
</dbReference>
<dbReference type="PROSITE" id="PS51257">
    <property type="entry name" value="PROKAR_LIPOPROTEIN"/>
    <property type="match status" value="1"/>
</dbReference>
<evidence type="ECO:0000256" key="3">
    <source>
        <dbReference type="SAM" id="MobiDB-lite"/>
    </source>
</evidence>
<feature type="region of interest" description="Disordered" evidence="3">
    <location>
        <begin position="389"/>
        <end position="412"/>
    </location>
</feature>
<evidence type="ECO:0000313" key="7">
    <source>
        <dbReference type="EMBL" id="RLN53554.1"/>
    </source>
</evidence>
<dbReference type="PANTHER" id="PTHR11474">
    <property type="entry name" value="TYROSINASE FAMILY MEMBER"/>
    <property type="match status" value="1"/>
</dbReference>
<dbReference type="PROSITE" id="PS00498">
    <property type="entry name" value="TYROSINASE_2"/>
    <property type="match status" value="1"/>
</dbReference>
<dbReference type="OrthoDB" id="6132182at2759"/>
<dbReference type="AlphaFoldDB" id="A0A3F2RD80"/>
<feature type="domain" description="Tyrosinase copper-binding" evidence="5">
    <location>
        <begin position="85"/>
        <end position="102"/>
    </location>
</feature>
<proteinExistence type="predicted"/>
<gene>
    <name evidence="7" type="ORF">BBP00_00009303</name>
</gene>
<evidence type="ECO:0000313" key="8">
    <source>
        <dbReference type="Proteomes" id="UP000277300"/>
    </source>
</evidence>
<feature type="chain" id="PRO_5017832928" description="Tyrosinase copper-binding domain-containing protein" evidence="4">
    <location>
        <begin position="29"/>
        <end position="539"/>
    </location>
</feature>
<protein>
    <recommendedName>
        <fullName evidence="5 6">Tyrosinase copper-binding domain-containing protein</fullName>
    </recommendedName>
</protein>
<accession>A0A3F2RD80</accession>
<dbReference type="Proteomes" id="UP000277300">
    <property type="component" value="Unassembled WGS sequence"/>
</dbReference>
<dbReference type="InterPro" id="IPR050316">
    <property type="entry name" value="Tyrosinase/Hemocyanin"/>
</dbReference>
<feature type="domain" description="Tyrosinase copper-binding" evidence="6">
    <location>
        <begin position="259"/>
        <end position="270"/>
    </location>
</feature>
<dbReference type="PANTHER" id="PTHR11474:SF126">
    <property type="entry name" value="TYROSINASE-LIKE PROTEIN TYR-1-RELATED"/>
    <property type="match status" value="1"/>
</dbReference>
<keyword evidence="2" id="KW-0186">Copper</keyword>
<keyword evidence="1" id="KW-0479">Metal-binding</keyword>
<evidence type="ECO:0000259" key="6">
    <source>
        <dbReference type="PROSITE" id="PS00498"/>
    </source>
</evidence>
<dbReference type="Gene3D" id="1.10.1280.10">
    <property type="entry name" value="Di-copper center containing domain from catechol oxidase"/>
    <property type="match status" value="1"/>
</dbReference>
<dbReference type="InterPro" id="IPR008922">
    <property type="entry name" value="Di-copper_centre_dom_sf"/>
</dbReference>
<reference evidence="7 8" key="1">
    <citation type="submission" date="2018-07" db="EMBL/GenBank/DDBJ databases">
        <title>Genome sequencing of oomycete isolates from Chile give support for New Zealand origin for Phytophthora kernoviae and make available the first Nothophytophthora sp. genome.</title>
        <authorList>
            <person name="Studholme D.J."/>
            <person name="Sanfuentes E."/>
            <person name="Panda P."/>
            <person name="Hill R."/>
            <person name="Sambles C."/>
            <person name="Grant M."/>
            <person name="Williams N.M."/>
            <person name="Mcdougal R.L."/>
        </authorList>
    </citation>
    <scope>NUCLEOTIDE SEQUENCE [LARGE SCALE GENOMIC DNA]</scope>
    <source>
        <strain evidence="7">Chile6</strain>
    </source>
</reference>
<feature type="signal peptide" evidence="4">
    <location>
        <begin position="1"/>
        <end position="28"/>
    </location>
</feature>
<evidence type="ECO:0000256" key="1">
    <source>
        <dbReference type="ARBA" id="ARBA00022723"/>
    </source>
</evidence>
<evidence type="ECO:0000256" key="2">
    <source>
        <dbReference type="ARBA" id="ARBA00023008"/>
    </source>
</evidence>
<dbReference type="Pfam" id="PF00264">
    <property type="entry name" value="Tyrosinase"/>
    <property type="match status" value="1"/>
</dbReference>
<sequence length="539" mass="60395">MSRWKRNSSFTLWLVALLFCSAVSTSNGQQVGTSCTSPRVRKSWDAFDASEKKLYLDAVALAMDKGFYTKFIQIHTDSVSGNEAHQNCMFIYWHRMLLLGYENMLRSLDPKYQCVTIPVWDHLSNTARAVASGVTSSGINLERFSSIITDTGGTSNGLSKSLSIYGTTISYSSTIKCVGKYPLSQFCGNNSVCAHCMMRTQNTTASYIYPAEASFASVYQQIFSYDDLTNFVNQVERGVHNTVHNAVSGIMAYFQAPADPIFFSHHALIDVLQTIYLKCQNGGDGVFLSADTKSSDPRFWQSCVRKDKVNYYTTSDTVAMRVLANNGASYVNVWQDPNNMLYPFFKDLPNKYTDYVDAKDMGNYSYTYNISGALANMYTNCKDSNTIDATSSTQPSFMAEPSQESEDTHDGDLEPIIQPGTVNDDIVKRWNIVLYESARIVGYEEWAARDQVEMIRCQYQADCLGGVADFSDLYRKNFGITGHTRCFTIIEDLKAGDRIIGIPDWKGITNRFLSCAKYQKKEVVSSFAKAVDQMQKSIS</sequence>
<dbReference type="GO" id="GO:0046872">
    <property type="term" value="F:metal ion binding"/>
    <property type="evidence" value="ECO:0007669"/>
    <property type="project" value="UniProtKB-KW"/>
</dbReference>
<dbReference type="EMBL" id="MBDO02000606">
    <property type="protein sequence ID" value="RLN53554.1"/>
    <property type="molecule type" value="Genomic_DNA"/>
</dbReference>
<name>A0A3F2RD80_9STRA</name>
<evidence type="ECO:0000256" key="4">
    <source>
        <dbReference type="SAM" id="SignalP"/>
    </source>
</evidence>
<dbReference type="SUPFAM" id="SSF48056">
    <property type="entry name" value="Di-copper centre-containing domain"/>
    <property type="match status" value="1"/>
</dbReference>
<dbReference type="PROSITE" id="PS00497">
    <property type="entry name" value="TYROSINASE_1"/>
    <property type="match status" value="1"/>
</dbReference>
<evidence type="ECO:0000259" key="5">
    <source>
        <dbReference type="PROSITE" id="PS00497"/>
    </source>
</evidence>
<organism evidence="7 8">
    <name type="scientific">Phytophthora kernoviae</name>
    <dbReference type="NCBI Taxonomy" id="325452"/>
    <lineage>
        <taxon>Eukaryota</taxon>
        <taxon>Sar</taxon>
        <taxon>Stramenopiles</taxon>
        <taxon>Oomycota</taxon>
        <taxon>Peronosporomycetes</taxon>
        <taxon>Peronosporales</taxon>
        <taxon>Peronosporaceae</taxon>
        <taxon>Phytophthora</taxon>
    </lineage>
</organism>